<evidence type="ECO:0000256" key="11">
    <source>
        <dbReference type="SAM" id="Phobius"/>
    </source>
</evidence>
<evidence type="ECO:0000313" key="15">
    <source>
        <dbReference type="Proteomes" id="UP000284731"/>
    </source>
</evidence>
<sequence length="297" mass="33117">MIRPIREGIRGVGRHWAMSLSSAIAVTVTLMIISLFLVLSYHLEQFTRSVESSVEISVMVSYDAESTSSLKQIEKAIAAIDGVERVTYSSKDDELKYYINSFEDERTRAVFEPFKADNPMHDAYYVETKNGANLEDIAKKIGQINGVDSVNYGGQSTLNMVDAMSSIRRFGGILVAALTLLAIFLIQNTIKLTIYARKDEITIMKHVGATNGFIRAPFLWEGIITGILGAIIPIGLTIWGYIVIFEKTSGVLISNMFRLEKAFPFLYYISGILLLVGILVGLFGSWLSVTKYLRDKR</sequence>
<organism evidence="14 15">
    <name type="scientific">Solobacterium moorei</name>
    <dbReference type="NCBI Taxonomy" id="102148"/>
    <lineage>
        <taxon>Bacteria</taxon>
        <taxon>Bacillati</taxon>
        <taxon>Bacillota</taxon>
        <taxon>Erysipelotrichia</taxon>
        <taxon>Erysipelotrichales</taxon>
        <taxon>Erysipelotrichaceae</taxon>
        <taxon>Solobacterium</taxon>
    </lineage>
</organism>
<keyword evidence="7 11" id="KW-1133">Transmembrane helix</keyword>
<dbReference type="InterPro" id="IPR040690">
    <property type="entry name" value="FtsX_ECD"/>
</dbReference>
<feature type="transmembrane region" description="Helical" evidence="11">
    <location>
        <begin position="170"/>
        <end position="190"/>
    </location>
</feature>
<dbReference type="GO" id="GO:0051301">
    <property type="term" value="P:cell division"/>
    <property type="evidence" value="ECO:0007669"/>
    <property type="project" value="UniProtKB-KW"/>
</dbReference>
<dbReference type="PIRSF" id="PIRSF003097">
    <property type="entry name" value="FtsX"/>
    <property type="match status" value="1"/>
</dbReference>
<evidence type="ECO:0000313" key="14">
    <source>
        <dbReference type="EMBL" id="RGT54973.1"/>
    </source>
</evidence>
<gene>
    <name evidence="14" type="ORF">DWX20_07335</name>
</gene>
<dbReference type="GO" id="GO:0005886">
    <property type="term" value="C:plasma membrane"/>
    <property type="evidence" value="ECO:0007669"/>
    <property type="project" value="UniProtKB-SubCell"/>
</dbReference>
<feature type="transmembrane region" description="Helical" evidence="11">
    <location>
        <begin position="265"/>
        <end position="287"/>
    </location>
</feature>
<evidence type="ECO:0000259" key="12">
    <source>
        <dbReference type="Pfam" id="PF02687"/>
    </source>
</evidence>
<comment type="caution">
    <text evidence="14">The sequence shown here is derived from an EMBL/GenBank/DDBJ whole genome shotgun (WGS) entry which is preliminary data.</text>
</comment>
<dbReference type="AlphaFoldDB" id="A0A412PD52"/>
<proteinExistence type="inferred from homology"/>
<dbReference type="GeneID" id="89619009"/>
<evidence type="ECO:0000256" key="10">
    <source>
        <dbReference type="PIRNR" id="PIRNR003097"/>
    </source>
</evidence>
<dbReference type="InterPro" id="IPR004513">
    <property type="entry name" value="FtsX"/>
</dbReference>
<accession>A0A412PD52</accession>
<comment type="similarity">
    <text evidence="2 10">Belongs to the ABC-4 integral membrane protein family. FtsX subfamily.</text>
</comment>
<comment type="function">
    <text evidence="10">Part of the ABC transporter FtsEX involved in asymmetric cellular division facilitating the initiation of sporulation.</text>
</comment>
<evidence type="ECO:0000256" key="6">
    <source>
        <dbReference type="ARBA" id="ARBA00022692"/>
    </source>
</evidence>
<comment type="subcellular location">
    <subcellularLocation>
        <location evidence="1">Cell membrane</location>
        <topology evidence="1">Multi-pass membrane protein</topology>
    </subcellularLocation>
</comment>
<evidence type="ECO:0000256" key="9">
    <source>
        <dbReference type="ARBA" id="ARBA00023306"/>
    </source>
</evidence>
<feature type="transmembrane region" description="Helical" evidence="11">
    <location>
        <begin position="223"/>
        <end position="244"/>
    </location>
</feature>
<dbReference type="Proteomes" id="UP000284731">
    <property type="component" value="Unassembled WGS sequence"/>
</dbReference>
<dbReference type="EMBL" id="QRWX01000003">
    <property type="protein sequence ID" value="RGT54973.1"/>
    <property type="molecule type" value="Genomic_DNA"/>
</dbReference>
<dbReference type="InterPro" id="IPR058204">
    <property type="entry name" value="FtsX_firmicutes-type"/>
</dbReference>
<evidence type="ECO:0000256" key="2">
    <source>
        <dbReference type="ARBA" id="ARBA00007379"/>
    </source>
</evidence>
<reference evidence="14 15" key="1">
    <citation type="submission" date="2018-08" db="EMBL/GenBank/DDBJ databases">
        <title>A genome reference for cultivated species of the human gut microbiota.</title>
        <authorList>
            <person name="Zou Y."/>
            <person name="Xue W."/>
            <person name="Luo G."/>
        </authorList>
    </citation>
    <scope>NUCLEOTIDE SEQUENCE [LARGE SCALE GENOMIC DNA]</scope>
    <source>
        <strain evidence="14 15">AF18-46</strain>
    </source>
</reference>
<evidence type="ECO:0000256" key="7">
    <source>
        <dbReference type="ARBA" id="ARBA00022989"/>
    </source>
</evidence>
<dbReference type="NCBIfam" id="NF038347">
    <property type="entry name" value="FtsX_Gpos"/>
    <property type="match status" value="1"/>
</dbReference>
<keyword evidence="6 11" id="KW-0812">Transmembrane</keyword>
<keyword evidence="4 10" id="KW-1003">Cell membrane</keyword>
<dbReference type="RefSeq" id="WP_028078270.1">
    <property type="nucleotide sequence ID" value="NZ_AP028934.1"/>
</dbReference>
<evidence type="ECO:0000256" key="8">
    <source>
        <dbReference type="ARBA" id="ARBA00023136"/>
    </source>
</evidence>
<protein>
    <recommendedName>
        <fullName evidence="3 10">Cell division protein FtsX</fullName>
    </recommendedName>
</protein>
<dbReference type="PANTHER" id="PTHR47755:SF1">
    <property type="entry name" value="CELL DIVISION PROTEIN FTSX"/>
    <property type="match status" value="1"/>
</dbReference>
<feature type="domain" description="FtsX extracellular" evidence="13">
    <location>
        <begin position="54"/>
        <end position="150"/>
    </location>
</feature>
<dbReference type="Pfam" id="PF18075">
    <property type="entry name" value="FtsX_ECD"/>
    <property type="match status" value="1"/>
</dbReference>
<keyword evidence="5 10" id="KW-0132">Cell division</keyword>
<evidence type="ECO:0000259" key="13">
    <source>
        <dbReference type="Pfam" id="PF18075"/>
    </source>
</evidence>
<dbReference type="InterPro" id="IPR003838">
    <property type="entry name" value="ABC3_permease_C"/>
</dbReference>
<evidence type="ECO:0000256" key="3">
    <source>
        <dbReference type="ARBA" id="ARBA00021907"/>
    </source>
</evidence>
<dbReference type="PANTHER" id="PTHR47755">
    <property type="entry name" value="CELL DIVISION PROTEIN FTSX"/>
    <property type="match status" value="1"/>
</dbReference>
<evidence type="ECO:0000256" key="1">
    <source>
        <dbReference type="ARBA" id="ARBA00004651"/>
    </source>
</evidence>
<keyword evidence="9 10" id="KW-0131">Cell cycle</keyword>
<dbReference type="Gene3D" id="3.30.70.3040">
    <property type="match status" value="1"/>
</dbReference>
<name>A0A412PD52_9FIRM</name>
<feature type="domain" description="ABC3 transporter permease C-terminal" evidence="12">
    <location>
        <begin position="173"/>
        <end position="294"/>
    </location>
</feature>
<evidence type="ECO:0000256" key="4">
    <source>
        <dbReference type="ARBA" id="ARBA00022475"/>
    </source>
</evidence>
<feature type="transmembrane region" description="Helical" evidence="11">
    <location>
        <begin position="20"/>
        <end position="39"/>
    </location>
</feature>
<keyword evidence="8 10" id="KW-0472">Membrane</keyword>
<dbReference type="Pfam" id="PF02687">
    <property type="entry name" value="FtsX"/>
    <property type="match status" value="1"/>
</dbReference>
<evidence type="ECO:0000256" key="5">
    <source>
        <dbReference type="ARBA" id="ARBA00022618"/>
    </source>
</evidence>